<dbReference type="InterPro" id="IPR015854">
    <property type="entry name" value="ABC_transpr_LolD-like"/>
</dbReference>
<dbReference type="PROSITE" id="PS00211">
    <property type="entry name" value="ABC_TRANSPORTER_1"/>
    <property type="match status" value="1"/>
</dbReference>
<evidence type="ECO:0000256" key="2">
    <source>
        <dbReference type="ARBA" id="ARBA00022741"/>
    </source>
</evidence>
<protein>
    <submittedName>
        <fullName evidence="6">ABC transporter ATP-binding protein</fullName>
    </submittedName>
</protein>
<evidence type="ECO:0000256" key="1">
    <source>
        <dbReference type="ARBA" id="ARBA00022448"/>
    </source>
</evidence>
<dbReference type="Gene3D" id="3.40.50.300">
    <property type="entry name" value="P-loop containing nucleotide triphosphate hydrolases"/>
    <property type="match status" value="1"/>
</dbReference>
<comment type="similarity">
    <text evidence="4">Belongs to the ABC transporter superfamily. Macrolide exporter (TC 3.A.1.122) family.</text>
</comment>
<dbReference type="AlphaFoldDB" id="A0A5R8KJG4"/>
<dbReference type="InterPro" id="IPR003439">
    <property type="entry name" value="ABC_transporter-like_ATP-bd"/>
</dbReference>
<evidence type="ECO:0000256" key="3">
    <source>
        <dbReference type="ARBA" id="ARBA00022840"/>
    </source>
</evidence>
<name>A0A5R8KJG4_9BACT</name>
<evidence type="ECO:0000259" key="5">
    <source>
        <dbReference type="PROSITE" id="PS50893"/>
    </source>
</evidence>
<dbReference type="GO" id="GO:0005886">
    <property type="term" value="C:plasma membrane"/>
    <property type="evidence" value="ECO:0007669"/>
    <property type="project" value="TreeGrafter"/>
</dbReference>
<dbReference type="PROSITE" id="PS50893">
    <property type="entry name" value="ABC_TRANSPORTER_2"/>
    <property type="match status" value="1"/>
</dbReference>
<dbReference type="OrthoDB" id="9802264at2"/>
<dbReference type="GO" id="GO:0022857">
    <property type="term" value="F:transmembrane transporter activity"/>
    <property type="evidence" value="ECO:0007669"/>
    <property type="project" value="TreeGrafter"/>
</dbReference>
<dbReference type="SUPFAM" id="SSF52540">
    <property type="entry name" value="P-loop containing nucleoside triphosphate hydrolases"/>
    <property type="match status" value="1"/>
</dbReference>
<dbReference type="FunFam" id="3.40.50.300:FF:000032">
    <property type="entry name" value="Export ABC transporter ATP-binding protein"/>
    <property type="match status" value="1"/>
</dbReference>
<keyword evidence="1" id="KW-0813">Transport</keyword>
<dbReference type="RefSeq" id="WP_138084817.1">
    <property type="nucleotide sequence ID" value="NZ_VAUV01000002.1"/>
</dbReference>
<keyword evidence="3 6" id="KW-0067">ATP-binding</keyword>
<organism evidence="6 7">
    <name type="scientific">Phragmitibacter flavus</name>
    <dbReference type="NCBI Taxonomy" id="2576071"/>
    <lineage>
        <taxon>Bacteria</taxon>
        <taxon>Pseudomonadati</taxon>
        <taxon>Verrucomicrobiota</taxon>
        <taxon>Verrucomicrobiia</taxon>
        <taxon>Verrucomicrobiales</taxon>
        <taxon>Verrucomicrobiaceae</taxon>
        <taxon>Phragmitibacter</taxon>
    </lineage>
</organism>
<keyword evidence="7" id="KW-1185">Reference proteome</keyword>
<dbReference type="Proteomes" id="UP000306196">
    <property type="component" value="Unassembled WGS sequence"/>
</dbReference>
<dbReference type="Pfam" id="PF00005">
    <property type="entry name" value="ABC_tran"/>
    <property type="match status" value="1"/>
</dbReference>
<feature type="domain" description="ABC transporter" evidence="5">
    <location>
        <begin position="5"/>
        <end position="245"/>
    </location>
</feature>
<comment type="caution">
    <text evidence="6">The sequence shown here is derived from an EMBL/GenBank/DDBJ whole genome shotgun (WGS) entry which is preliminary data.</text>
</comment>
<dbReference type="InterPro" id="IPR027417">
    <property type="entry name" value="P-loop_NTPase"/>
</dbReference>
<sequence>MPPVLQLDALSKTYTSGDVEVHAVKHVTLSINKGEFVAIMGPSGSGKSSMMNLLGCLDRPTGGKYLLDGINVAELNRNELADIRNEKIGFVFQGFNLLSRTSAQENIELPMMYARHPKSAKEQHQLAKAALDLVGLSQRGDHTPNQLSGGQQQRVAIARALVNQPAILLADEPTGNLDSRTSIEIMALFQQLNDQGITIIMVTHEPDIAEYCKRNIVMRDGVIVEDIQVQNRQLATKQLEIFTAPQ</sequence>
<dbReference type="GO" id="GO:0016887">
    <property type="term" value="F:ATP hydrolysis activity"/>
    <property type="evidence" value="ECO:0007669"/>
    <property type="project" value="InterPro"/>
</dbReference>
<dbReference type="GO" id="GO:0005524">
    <property type="term" value="F:ATP binding"/>
    <property type="evidence" value="ECO:0007669"/>
    <property type="project" value="UniProtKB-KW"/>
</dbReference>
<dbReference type="InterPro" id="IPR017871">
    <property type="entry name" value="ABC_transporter-like_CS"/>
</dbReference>
<evidence type="ECO:0000313" key="7">
    <source>
        <dbReference type="Proteomes" id="UP000306196"/>
    </source>
</evidence>
<reference evidence="6 7" key="1">
    <citation type="submission" date="2019-05" db="EMBL/GenBank/DDBJ databases">
        <title>Verrucobacter flavum gen. nov., sp. nov. a new member of the family Verrucomicrobiaceae.</title>
        <authorList>
            <person name="Szuroczki S."/>
            <person name="Abbaszade G."/>
            <person name="Szabo A."/>
            <person name="Felfoldi T."/>
            <person name="Schumann P."/>
            <person name="Boka K."/>
            <person name="Keki Z."/>
            <person name="Toumi M."/>
            <person name="Toth E."/>
        </authorList>
    </citation>
    <scope>NUCLEOTIDE SEQUENCE [LARGE SCALE GENOMIC DNA]</scope>
    <source>
        <strain evidence="6 7">MG-N-17</strain>
    </source>
</reference>
<evidence type="ECO:0000256" key="4">
    <source>
        <dbReference type="ARBA" id="ARBA00038388"/>
    </source>
</evidence>
<dbReference type="EMBL" id="VAUV01000002">
    <property type="protein sequence ID" value="TLD72463.1"/>
    <property type="molecule type" value="Genomic_DNA"/>
</dbReference>
<dbReference type="GO" id="GO:0098796">
    <property type="term" value="C:membrane protein complex"/>
    <property type="evidence" value="ECO:0007669"/>
    <property type="project" value="UniProtKB-ARBA"/>
</dbReference>
<dbReference type="InterPro" id="IPR017911">
    <property type="entry name" value="MacB-like_ATP-bd"/>
</dbReference>
<dbReference type="SMART" id="SM00382">
    <property type="entry name" value="AAA"/>
    <property type="match status" value="1"/>
</dbReference>
<dbReference type="PANTHER" id="PTHR24220:SF86">
    <property type="entry name" value="ABC TRANSPORTER ABCH.1"/>
    <property type="match status" value="1"/>
</dbReference>
<proteinExistence type="inferred from homology"/>
<dbReference type="InterPro" id="IPR003593">
    <property type="entry name" value="AAA+_ATPase"/>
</dbReference>
<gene>
    <name evidence="6" type="ORF">FEM03_03670</name>
</gene>
<keyword evidence="2" id="KW-0547">Nucleotide-binding</keyword>
<evidence type="ECO:0000313" key="6">
    <source>
        <dbReference type="EMBL" id="TLD72463.1"/>
    </source>
</evidence>
<dbReference type="CDD" id="cd03255">
    <property type="entry name" value="ABC_MJ0796_LolCDE_FtsE"/>
    <property type="match status" value="1"/>
</dbReference>
<dbReference type="PANTHER" id="PTHR24220">
    <property type="entry name" value="IMPORT ATP-BINDING PROTEIN"/>
    <property type="match status" value="1"/>
</dbReference>
<accession>A0A5R8KJG4</accession>